<proteinExistence type="predicted"/>
<organism evidence="1 2">
    <name type="scientific">Clostridium scatologenes</name>
    <dbReference type="NCBI Taxonomy" id="1548"/>
    <lineage>
        <taxon>Bacteria</taxon>
        <taxon>Bacillati</taxon>
        <taxon>Bacillota</taxon>
        <taxon>Clostridia</taxon>
        <taxon>Eubacteriales</taxon>
        <taxon>Clostridiaceae</taxon>
        <taxon>Clostridium</taxon>
    </lineage>
</organism>
<name>A0A0E3GR24_CLOSL</name>
<sequence length="73" mass="8862">MTECPFLSTYDNSIECFKECALYNYKATENTCPFQNLNEYLMEKVDYKNEIESVQKDLMFTKEYYAEFRNQYS</sequence>
<dbReference type="KEGG" id="csq:CSCA_2451"/>
<dbReference type="Proteomes" id="UP000033115">
    <property type="component" value="Chromosome"/>
</dbReference>
<dbReference type="EMBL" id="CP009933">
    <property type="protein sequence ID" value="AKA69576.1"/>
    <property type="molecule type" value="Genomic_DNA"/>
</dbReference>
<keyword evidence="2" id="KW-1185">Reference proteome</keyword>
<dbReference type="AlphaFoldDB" id="A0A0E3GR24"/>
<evidence type="ECO:0000313" key="1">
    <source>
        <dbReference type="EMBL" id="AKA69576.1"/>
    </source>
</evidence>
<dbReference type="RefSeq" id="WP_029162880.1">
    <property type="nucleotide sequence ID" value="NZ_CP009933.1"/>
</dbReference>
<evidence type="ECO:0000313" key="2">
    <source>
        <dbReference type="Proteomes" id="UP000033115"/>
    </source>
</evidence>
<dbReference type="HOGENOM" id="CLU_197374_0_0_9"/>
<gene>
    <name evidence="1" type="ORF">CSCA_2451</name>
</gene>
<accession>A0A0E3GR24</accession>
<reference evidence="1 2" key="1">
    <citation type="journal article" date="2015" name="J. Biotechnol.">
        <title>Complete genome sequence of a malodorant-producing acetogen, Clostridium scatologenes ATCC 25775(T).</title>
        <authorList>
            <person name="Zhu Z."/>
            <person name="Guo T."/>
            <person name="Zheng H."/>
            <person name="Song T."/>
            <person name="Ouyang P."/>
            <person name="Xie J."/>
        </authorList>
    </citation>
    <scope>NUCLEOTIDE SEQUENCE [LARGE SCALE GENOMIC DNA]</scope>
    <source>
        <strain evidence="1 2">ATCC 25775</strain>
    </source>
</reference>
<protein>
    <submittedName>
        <fullName evidence="1">Uncharacterized protein</fullName>
    </submittedName>
</protein>